<reference evidence="3" key="1">
    <citation type="journal article" date="2014" name="Int. J. Syst. Evol. Microbiol.">
        <title>Complete genome sequence of Corynebacterium casei LMG S-19264T (=DSM 44701T), isolated from a smear-ripened cheese.</title>
        <authorList>
            <consortium name="US DOE Joint Genome Institute (JGI-PGF)"/>
            <person name="Walter F."/>
            <person name="Albersmeier A."/>
            <person name="Kalinowski J."/>
            <person name="Ruckert C."/>
        </authorList>
    </citation>
    <scope>NUCLEOTIDE SEQUENCE</scope>
    <source>
        <strain evidence="3">JCM 19831</strain>
    </source>
</reference>
<gene>
    <name evidence="3" type="ORF">GCM10007977_001680</name>
</gene>
<dbReference type="PANTHER" id="PTHR43377:SF1">
    <property type="entry name" value="BILIVERDIN REDUCTASE A"/>
    <property type="match status" value="1"/>
</dbReference>
<dbReference type="InterPro" id="IPR000683">
    <property type="entry name" value="Gfo/Idh/MocA-like_OxRdtase_N"/>
</dbReference>
<keyword evidence="4" id="KW-1185">Reference proteome</keyword>
<evidence type="ECO:0000313" key="4">
    <source>
        <dbReference type="Proteomes" id="UP000642070"/>
    </source>
</evidence>
<evidence type="ECO:0000259" key="1">
    <source>
        <dbReference type="Pfam" id="PF01408"/>
    </source>
</evidence>
<comment type="caution">
    <text evidence="3">The sequence shown here is derived from an EMBL/GenBank/DDBJ whole genome shotgun (WGS) entry which is preliminary data.</text>
</comment>
<dbReference type="AlphaFoldDB" id="A0A917SZY2"/>
<dbReference type="Gene3D" id="3.40.50.720">
    <property type="entry name" value="NAD(P)-binding Rossmann-like Domain"/>
    <property type="match status" value="1"/>
</dbReference>
<dbReference type="SUPFAM" id="SSF55347">
    <property type="entry name" value="Glyceraldehyde-3-phosphate dehydrogenase-like, C-terminal domain"/>
    <property type="match status" value="1"/>
</dbReference>
<dbReference type="Pfam" id="PF22725">
    <property type="entry name" value="GFO_IDH_MocA_C3"/>
    <property type="match status" value="1"/>
</dbReference>
<reference evidence="3" key="2">
    <citation type="submission" date="2020-09" db="EMBL/GenBank/DDBJ databases">
        <authorList>
            <person name="Sun Q."/>
            <person name="Ohkuma M."/>
        </authorList>
    </citation>
    <scope>NUCLEOTIDE SEQUENCE</scope>
    <source>
        <strain evidence="3">JCM 19831</strain>
    </source>
</reference>
<organism evidence="3 4">
    <name type="scientific">Dactylosporangium sucinum</name>
    <dbReference type="NCBI Taxonomy" id="1424081"/>
    <lineage>
        <taxon>Bacteria</taxon>
        <taxon>Bacillati</taxon>
        <taxon>Actinomycetota</taxon>
        <taxon>Actinomycetes</taxon>
        <taxon>Micromonosporales</taxon>
        <taxon>Micromonosporaceae</taxon>
        <taxon>Dactylosporangium</taxon>
    </lineage>
</organism>
<name>A0A917SZY2_9ACTN</name>
<dbReference type="PANTHER" id="PTHR43377">
    <property type="entry name" value="BILIVERDIN REDUCTASE A"/>
    <property type="match status" value="1"/>
</dbReference>
<accession>A0A917SZY2</accession>
<sequence length="314" mass="33004">MIGLGAFGRAHLQAYVRAGARIAAVADRDGGLARRTAEEFGVPASFANGVDLLDAVPVDGVSVVTSAASHVELAREATLRGRKVLLEKPIATTAAELALLPAAARSRILPGHVLRFEPLHQRLRAEITSGRIGPVLGVAAGRSRTRDHQRLYADVHPARMTGIHDIDLIAWLTGSPIRRVVASVEGDPASLVQAHLFSASGVGSSIRTSWLLPDDAAVEDELEVYGQEGVARLRVNSTGAVLYGQSRERPWASAPPADAPGLDAEIVHFLRWLRDDVEPLVSFAEAAHAVAVADAIVASGAAGGTPIDVLEVPS</sequence>
<protein>
    <submittedName>
        <fullName evidence="3">Inositol 2-dehydrogenase</fullName>
    </submittedName>
</protein>
<evidence type="ECO:0000259" key="2">
    <source>
        <dbReference type="Pfam" id="PF22725"/>
    </source>
</evidence>
<dbReference type="EMBL" id="BMPI01000001">
    <property type="protein sequence ID" value="GGM04014.1"/>
    <property type="molecule type" value="Genomic_DNA"/>
</dbReference>
<dbReference type="InterPro" id="IPR036291">
    <property type="entry name" value="NAD(P)-bd_dom_sf"/>
</dbReference>
<feature type="domain" description="GFO/IDH/MocA-like oxidoreductase" evidence="2">
    <location>
        <begin position="120"/>
        <end position="231"/>
    </location>
</feature>
<dbReference type="InterPro" id="IPR051450">
    <property type="entry name" value="Gfo/Idh/MocA_Oxidoreductases"/>
</dbReference>
<dbReference type="Proteomes" id="UP000642070">
    <property type="component" value="Unassembled WGS sequence"/>
</dbReference>
<dbReference type="Pfam" id="PF01408">
    <property type="entry name" value="GFO_IDH_MocA"/>
    <property type="match status" value="1"/>
</dbReference>
<proteinExistence type="predicted"/>
<dbReference type="InterPro" id="IPR055170">
    <property type="entry name" value="GFO_IDH_MocA-like_dom"/>
</dbReference>
<dbReference type="Gene3D" id="3.30.360.10">
    <property type="entry name" value="Dihydrodipicolinate Reductase, domain 2"/>
    <property type="match status" value="1"/>
</dbReference>
<evidence type="ECO:0000313" key="3">
    <source>
        <dbReference type="EMBL" id="GGM04014.1"/>
    </source>
</evidence>
<dbReference type="SUPFAM" id="SSF51735">
    <property type="entry name" value="NAD(P)-binding Rossmann-fold domains"/>
    <property type="match status" value="1"/>
</dbReference>
<dbReference type="GO" id="GO:0000166">
    <property type="term" value="F:nucleotide binding"/>
    <property type="evidence" value="ECO:0007669"/>
    <property type="project" value="InterPro"/>
</dbReference>
<feature type="domain" description="Gfo/Idh/MocA-like oxidoreductase N-terminal" evidence="1">
    <location>
        <begin position="1"/>
        <end position="106"/>
    </location>
</feature>